<dbReference type="SUPFAM" id="SSF54211">
    <property type="entry name" value="Ribosomal protein S5 domain 2-like"/>
    <property type="match status" value="1"/>
</dbReference>
<gene>
    <name evidence="9" type="ORF">J2Z81_001528</name>
</gene>
<dbReference type="InterPro" id="IPR020568">
    <property type="entry name" value="Ribosomal_Su5_D2-typ_SF"/>
</dbReference>
<dbReference type="RefSeq" id="WP_226371049.1">
    <property type="nucleotide sequence ID" value="NZ_JAGIKX010000010.1"/>
</dbReference>
<feature type="domain" description="GHMP kinase C-terminal" evidence="8">
    <location>
        <begin position="269"/>
        <end position="349"/>
    </location>
</feature>
<dbReference type="Pfam" id="PF00288">
    <property type="entry name" value="GHMP_kinases_N"/>
    <property type="match status" value="1"/>
</dbReference>
<dbReference type="InterPro" id="IPR006204">
    <property type="entry name" value="GHMP_kinase_N_dom"/>
</dbReference>
<evidence type="ECO:0000256" key="2">
    <source>
        <dbReference type="ARBA" id="ARBA00012958"/>
    </source>
</evidence>
<dbReference type="InterPro" id="IPR035102">
    <property type="entry name" value="Phosphomevalonate_kinase"/>
</dbReference>
<organism evidence="9 10">
    <name type="scientific">Virgibacillus alimentarius</name>
    <dbReference type="NCBI Taxonomy" id="698769"/>
    <lineage>
        <taxon>Bacteria</taxon>
        <taxon>Bacillati</taxon>
        <taxon>Bacillota</taxon>
        <taxon>Bacilli</taxon>
        <taxon>Bacillales</taxon>
        <taxon>Bacillaceae</taxon>
        <taxon>Virgibacillus</taxon>
    </lineage>
</organism>
<proteinExistence type="predicted"/>
<comment type="pathway">
    <text evidence="1">Isoprenoid biosynthesis; isopentenyl diphosphate biosynthesis via mevalonate pathway; isopentenyl diphosphate from (R)-mevalonate: step 2/3.</text>
</comment>
<dbReference type="NCBIfam" id="TIGR01220">
    <property type="entry name" value="Pmev_kin_Gr_pos"/>
    <property type="match status" value="1"/>
</dbReference>
<dbReference type="Pfam" id="PF08544">
    <property type="entry name" value="GHMP_kinases_C"/>
    <property type="match status" value="1"/>
</dbReference>
<dbReference type="InterPro" id="IPR013750">
    <property type="entry name" value="GHMP_kinase_C_dom"/>
</dbReference>
<name>A0ABS4S7W8_9BACI</name>
<accession>A0ABS4S7W8</accession>
<feature type="domain" description="GHMP kinase N-terminal" evidence="7">
    <location>
        <begin position="88"/>
        <end position="174"/>
    </location>
</feature>
<keyword evidence="3 9" id="KW-0808">Transferase</keyword>
<evidence type="ECO:0000259" key="7">
    <source>
        <dbReference type="Pfam" id="PF00288"/>
    </source>
</evidence>
<dbReference type="PANTHER" id="PTHR31814:SF2">
    <property type="entry name" value="PHOSPHOMEVALONATE KINASE"/>
    <property type="match status" value="1"/>
</dbReference>
<evidence type="ECO:0000256" key="4">
    <source>
        <dbReference type="ARBA" id="ARBA00022741"/>
    </source>
</evidence>
<evidence type="ECO:0000313" key="9">
    <source>
        <dbReference type="EMBL" id="MBP2257580.1"/>
    </source>
</evidence>
<dbReference type="InterPro" id="IPR005917">
    <property type="entry name" value="Pmev_kinase_bact"/>
</dbReference>
<dbReference type="EMBL" id="JAGIKX010000010">
    <property type="protein sequence ID" value="MBP2257580.1"/>
    <property type="molecule type" value="Genomic_DNA"/>
</dbReference>
<keyword evidence="6" id="KW-0067">ATP-binding</keyword>
<dbReference type="Proteomes" id="UP001519294">
    <property type="component" value="Unassembled WGS sequence"/>
</dbReference>
<dbReference type="Gene3D" id="3.30.230.10">
    <property type="match status" value="1"/>
</dbReference>
<keyword evidence="5 9" id="KW-0418">Kinase</keyword>
<evidence type="ECO:0000313" key="10">
    <source>
        <dbReference type="Proteomes" id="UP001519294"/>
    </source>
</evidence>
<evidence type="ECO:0000256" key="3">
    <source>
        <dbReference type="ARBA" id="ARBA00022679"/>
    </source>
</evidence>
<evidence type="ECO:0000259" key="8">
    <source>
        <dbReference type="Pfam" id="PF08544"/>
    </source>
</evidence>
<dbReference type="GO" id="GO:0004631">
    <property type="term" value="F:phosphomevalonate kinase activity"/>
    <property type="evidence" value="ECO:0007669"/>
    <property type="project" value="UniProtKB-EC"/>
</dbReference>
<dbReference type="EC" id="2.7.4.2" evidence="2"/>
<keyword evidence="10" id="KW-1185">Reference proteome</keyword>
<evidence type="ECO:0000256" key="5">
    <source>
        <dbReference type="ARBA" id="ARBA00022777"/>
    </source>
</evidence>
<protein>
    <recommendedName>
        <fullName evidence="2">phosphomevalonate kinase</fullName>
        <ecNumber evidence="2">2.7.4.2</ecNumber>
    </recommendedName>
</protein>
<comment type="caution">
    <text evidence="9">The sequence shown here is derived from an EMBL/GenBank/DDBJ whole genome shotgun (WGS) entry which is preliminary data.</text>
</comment>
<dbReference type="PANTHER" id="PTHR31814">
    <property type="match status" value="1"/>
</dbReference>
<reference evidence="9 10" key="1">
    <citation type="submission" date="2021-03" db="EMBL/GenBank/DDBJ databases">
        <title>Genomic Encyclopedia of Type Strains, Phase IV (KMG-IV): sequencing the most valuable type-strain genomes for metagenomic binning, comparative biology and taxonomic classification.</title>
        <authorList>
            <person name="Goeker M."/>
        </authorList>
    </citation>
    <scope>NUCLEOTIDE SEQUENCE [LARGE SCALE GENOMIC DNA]</scope>
    <source>
        <strain evidence="9 10">DSM 25790</strain>
    </source>
</reference>
<dbReference type="SUPFAM" id="SSF55060">
    <property type="entry name" value="GHMP Kinase, C-terminal domain"/>
    <property type="match status" value="1"/>
</dbReference>
<dbReference type="InterPro" id="IPR036554">
    <property type="entry name" value="GHMP_kinase_C_sf"/>
</dbReference>
<keyword evidence="4" id="KW-0547">Nucleotide-binding</keyword>
<evidence type="ECO:0000256" key="1">
    <source>
        <dbReference type="ARBA" id="ARBA00005017"/>
    </source>
</evidence>
<dbReference type="InterPro" id="IPR014721">
    <property type="entry name" value="Ribsml_uS5_D2-typ_fold_subgr"/>
</dbReference>
<sequence>MSKTSLTIKVPGKLMIAGEFAVLEPHHKLVVMAVNRFVYATIEESHENFLTLENFNLNHITWDYENSNINVHANDDRIRFAKDAMTIALNFLEENSITTGGFSLKVKSELDDISGVKYGLGSSAAVVTSIIAAILKKYLPNPSASLIFKLAAISHVKTQGNGSGADVAASSYGGMLKYASFQAEWLKEMYRNANSLMELLEENWSYLSVHPVSLPENVHICIGWTGNPASTAKLVDKVLKLKQNNTSQFGQFLDDSAKAVTHFYQGMQQNDIDLLLSGVKKNRQALSTVGNNTNVDIETPLLGKLCDLAEQFGGAGKPSGAGGGDCGIAFMPSKEKAKDLFRAWEAAGIKPLDIELYGTGASTISSSYH</sequence>
<evidence type="ECO:0000256" key="6">
    <source>
        <dbReference type="ARBA" id="ARBA00022840"/>
    </source>
</evidence>
<dbReference type="Gene3D" id="3.30.70.890">
    <property type="entry name" value="GHMP kinase, C-terminal domain"/>
    <property type="match status" value="1"/>
</dbReference>